<feature type="compositionally biased region" description="Basic and acidic residues" evidence="3">
    <location>
        <begin position="1"/>
        <end position="15"/>
    </location>
</feature>
<reference evidence="6" key="2">
    <citation type="submission" date="2015-01" db="EMBL/GenBank/DDBJ databases">
        <title>Evolutionary Origins and Diversification of the Mycorrhizal Mutualists.</title>
        <authorList>
            <consortium name="DOE Joint Genome Institute"/>
            <consortium name="Mycorrhizal Genomics Consortium"/>
            <person name="Kohler A."/>
            <person name="Kuo A."/>
            <person name="Nagy L.G."/>
            <person name="Floudas D."/>
            <person name="Copeland A."/>
            <person name="Barry K.W."/>
            <person name="Cichocki N."/>
            <person name="Veneault-Fourrey C."/>
            <person name="LaButti K."/>
            <person name="Lindquist E.A."/>
            <person name="Lipzen A."/>
            <person name="Lundell T."/>
            <person name="Morin E."/>
            <person name="Murat C."/>
            <person name="Riley R."/>
            <person name="Ohm R."/>
            <person name="Sun H."/>
            <person name="Tunlid A."/>
            <person name="Henrissat B."/>
            <person name="Grigoriev I.V."/>
            <person name="Hibbett D.S."/>
            <person name="Martin F."/>
        </authorList>
    </citation>
    <scope>NUCLEOTIDE SEQUENCE [LARGE SCALE GENOMIC DNA]</scope>
    <source>
        <strain evidence="6">Ve08.2h10</strain>
    </source>
</reference>
<name>A0A0D0CV24_9AGAM</name>
<dbReference type="GO" id="GO:0031509">
    <property type="term" value="P:subtelomeric heterochromatin formation"/>
    <property type="evidence" value="ECO:0007669"/>
    <property type="project" value="TreeGrafter"/>
</dbReference>
<comment type="subcellular location">
    <subcellularLocation>
        <location evidence="1">Nucleus</location>
    </subcellularLocation>
</comment>
<dbReference type="GO" id="GO:0000781">
    <property type="term" value="C:chromosome, telomeric region"/>
    <property type="evidence" value="ECO:0007669"/>
    <property type="project" value="GOC"/>
</dbReference>
<accession>A0A0D0CV24</accession>
<proteinExistence type="predicted"/>
<dbReference type="PANTHER" id="PTHR32075:SF6">
    <property type="entry name" value="ISWI CHROMATIN-REMODELING COMPLEX SUBUNIT YPL216W-RELATED"/>
    <property type="match status" value="1"/>
</dbReference>
<dbReference type="InterPro" id="IPR028941">
    <property type="entry name" value="WHIM2_dom"/>
</dbReference>
<reference evidence="5 6" key="1">
    <citation type="submission" date="2014-04" db="EMBL/GenBank/DDBJ databases">
        <authorList>
            <consortium name="DOE Joint Genome Institute"/>
            <person name="Kuo A."/>
            <person name="Kohler A."/>
            <person name="Jargeat P."/>
            <person name="Nagy L.G."/>
            <person name="Floudas D."/>
            <person name="Copeland A."/>
            <person name="Barry K.W."/>
            <person name="Cichocki N."/>
            <person name="Veneault-Fourrey C."/>
            <person name="LaButti K."/>
            <person name="Lindquist E.A."/>
            <person name="Lipzen A."/>
            <person name="Lundell T."/>
            <person name="Morin E."/>
            <person name="Murat C."/>
            <person name="Sun H."/>
            <person name="Tunlid A."/>
            <person name="Henrissat B."/>
            <person name="Grigoriev I.V."/>
            <person name="Hibbett D.S."/>
            <person name="Martin F."/>
            <person name="Nordberg H.P."/>
            <person name="Cantor M.N."/>
            <person name="Hua S.X."/>
        </authorList>
    </citation>
    <scope>NUCLEOTIDE SEQUENCE [LARGE SCALE GENOMIC DNA]</scope>
    <source>
        <strain evidence="5 6">Ve08.2h10</strain>
    </source>
</reference>
<dbReference type="PANTHER" id="PTHR32075">
    <property type="entry name" value="ISWI CHROMATIN-REMODELING COMPLEX SUBUNIT YPL216W-RELATED"/>
    <property type="match status" value="1"/>
</dbReference>
<dbReference type="GO" id="GO:0005634">
    <property type="term" value="C:nucleus"/>
    <property type="evidence" value="ECO:0007669"/>
    <property type="project" value="UniProtKB-SubCell"/>
</dbReference>
<keyword evidence="2" id="KW-0539">Nucleus</keyword>
<dbReference type="Pfam" id="PF15613">
    <property type="entry name" value="WSD"/>
    <property type="match status" value="1"/>
</dbReference>
<dbReference type="InParanoid" id="A0A0D0CV24"/>
<organism evidence="5 6">
    <name type="scientific">Paxillus rubicundulus Ve08.2h10</name>
    <dbReference type="NCBI Taxonomy" id="930991"/>
    <lineage>
        <taxon>Eukaryota</taxon>
        <taxon>Fungi</taxon>
        <taxon>Dikarya</taxon>
        <taxon>Basidiomycota</taxon>
        <taxon>Agaricomycotina</taxon>
        <taxon>Agaricomycetes</taxon>
        <taxon>Agaricomycetidae</taxon>
        <taxon>Boletales</taxon>
        <taxon>Paxilineae</taxon>
        <taxon>Paxillaceae</taxon>
        <taxon>Paxillus</taxon>
    </lineage>
</organism>
<keyword evidence="6" id="KW-1185">Reference proteome</keyword>
<protein>
    <recommendedName>
        <fullName evidence="4">WHIM2 domain-containing protein</fullName>
    </recommendedName>
</protein>
<evidence type="ECO:0000259" key="4">
    <source>
        <dbReference type="Pfam" id="PF15613"/>
    </source>
</evidence>
<feature type="domain" description="WHIM2" evidence="4">
    <location>
        <begin position="23"/>
        <end position="61"/>
    </location>
</feature>
<dbReference type="Proteomes" id="UP000054538">
    <property type="component" value="Unassembled WGS sequence"/>
</dbReference>
<dbReference type="STRING" id="930991.A0A0D0CV24"/>
<dbReference type="HOGENOM" id="CLU_149514_0_0_1"/>
<dbReference type="OrthoDB" id="332390at2759"/>
<feature type="region of interest" description="Disordered" evidence="3">
    <location>
        <begin position="1"/>
        <end position="27"/>
    </location>
</feature>
<gene>
    <name evidence="5" type="ORF">PAXRUDRAFT_831856</name>
</gene>
<evidence type="ECO:0000256" key="1">
    <source>
        <dbReference type="ARBA" id="ARBA00004123"/>
    </source>
</evidence>
<sequence>MSKREEKDADSRREEEEGEGRLASGEWGVYTQPEEVDEFVAWLNPKGVRELALKNAFTKWWNHIAPGMRKRLSDLNVSAKLPEARRSTRVKTALIGHDISRELYMMWSNRRAVNSS</sequence>
<evidence type="ECO:0000256" key="2">
    <source>
        <dbReference type="ARBA" id="ARBA00023242"/>
    </source>
</evidence>
<dbReference type="AlphaFoldDB" id="A0A0D0CV24"/>
<evidence type="ECO:0000313" key="5">
    <source>
        <dbReference type="EMBL" id="KIK87362.1"/>
    </source>
</evidence>
<dbReference type="EMBL" id="KN825546">
    <property type="protein sequence ID" value="KIK87362.1"/>
    <property type="molecule type" value="Genomic_DNA"/>
</dbReference>
<evidence type="ECO:0000313" key="6">
    <source>
        <dbReference type="Proteomes" id="UP000054538"/>
    </source>
</evidence>
<evidence type="ECO:0000256" key="3">
    <source>
        <dbReference type="SAM" id="MobiDB-lite"/>
    </source>
</evidence>